<evidence type="ECO:0000313" key="2">
    <source>
        <dbReference type="EMBL" id="KAK5638334.1"/>
    </source>
</evidence>
<evidence type="ECO:0000256" key="1">
    <source>
        <dbReference type="SAM" id="SignalP"/>
    </source>
</evidence>
<protein>
    <submittedName>
        <fullName evidence="2">Uncharacterized protein</fullName>
    </submittedName>
</protein>
<sequence length="262" mass="29495">MKVFLLAILFVCLAKVALSEDKSRFDLLEKYVKALSEESVLNFKLIASASSYHENGTPKYVDTLAFGSDHNSSAVFKLNSLGPNRIEKFKTHASSKGVSLVLFHENFNKNKTKDYDTDFLSTPSSPAAEVISNKEGIDLGILEELIETVDETTNEGKIEGNEYFPSKKLKQRTTLTFKAKEVTVKGNKDFSSKMLEDGKKLIKRAFKIDTDDRATVIASLFDEKLPGYNWEVYINPITYTVKSEVMAKFNYDNVNYVVLGTY</sequence>
<dbReference type="EMBL" id="JAVRBK010000010">
    <property type="protein sequence ID" value="KAK5638334.1"/>
    <property type="molecule type" value="Genomic_DNA"/>
</dbReference>
<dbReference type="Proteomes" id="UP001329430">
    <property type="component" value="Chromosome 10"/>
</dbReference>
<gene>
    <name evidence="2" type="ORF">RI129_012629</name>
</gene>
<reference evidence="2 3" key="1">
    <citation type="journal article" date="2024" name="Insects">
        <title>An Improved Chromosome-Level Genome Assembly of the Firefly Pyrocoelia pectoralis.</title>
        <authorList>
            <person name="Fu X."/>
            <person name="Meyer-Rochow V.B."/>
            <person name="Ballantyne L."/>
            <person name="Zhu X."/>
        </authorList>
    </citation>
    <scope>NUCLEOTIDE SEQUENCE [LARGE SCALE GENOMIC DNA]</scope>
    <source>
        <strain evidence="2">XCY_ONT2</strain>
    </source>
</reference>
<proteinExistence type="predicted"/>
<feature type="signal peptide" evidence="1">
    <location>
        <begin position="1"/>
        <end position="19"/>
    </location>
</feature>
<comment type="caution">
    <text evidence="2">The sequence shown here is derived from an EMBL/GenBank/DDBJ whole genome shotgun (WGS) entry which is preliminary data.</text>
</comment>
<evidence type="ECO:0000313" key="3">
    <source>
        <dbReference type="Proteomes" id="UP001329430"/>
    </source>
</evidence>
<name>A0AAN7V0S7_9COLE</name>
<dbReference type="AlphaFoldDB" id="A0AAN7V0S7"/>
<organism evidence="2 3">
    <name type="scientific">Pyrocoelia pectoralis</name>
    <dbReference type="NCBI Taxonomy" id="417401"/>
    <lineage>
        <taxon>Eukaryota</taxon>
        <taxon>Metazoa</taxon>
        <taxon>Ecdysozoa</taxon>
        <taxon>Arthropoda</taxon>
        <taxon>Hexapoda</taxon>
        <taxon>Insecta</taxon>
        <taxon>Pterygota</taxon>
        <taxon>Neoptera</taxon>
        <taxon>Endopterygota</taxon>
        <taxon>Coleoptera</taxon>
        <taxon>Polyphaga</taxon>
        <taxon>Elateriformia</taxon>
        <taxon>Elateroidea</taxon>
        <taxon>Lampyridae</taxon>
        <taxon>Lampyrinae</taxon>
        <taxon>Pyrocoelia</taxon>
    </lineage>
</organism>
<keyword evidence="1" id="KW-0732">Signal</keyword>
<feature type="chain" id="PRO_5042976919" evidence="1">
    <location>
        <begin position="20"/>
        <end position="262"/>
    </location>
</feature>
<accession>A0AAN7V0S7</accession>
<keyword evidence="3" id="KW-1185">Reference proteome</keyword>